<dbReference type="GO" id="GO:0015791">
    <property type="term" value="P:polyol transmembrane transport"/>
    <property type="evidence" value="ECO:0007669"/>
    <property type="project" value="UniProtKB-ARBA"/>
</dbReference>
<feature type="transmembrane region" description="Helical" evidence="8">
    <location>
        <begin position="384"/>
        <end position="405"/>
    </location>
</feature>
<comment type="similarity">
    <text evidence="2 7">Belongs to the major facilitator superfamily. Sugar transporter (TC 2.A.1.1) family.</text>
</comment>
<keyword evidence="3 7" id="KW-0813">Transport</keyword>
<feature type="transmembrane region" description="Helical" evidence="8">
    <location>
        <begin position="513"/>
        <end position="531"/>
    </location>
</feature>
<dbReference type="GO" id="GO:0022857">
    <property type="term" value="F:transmembrane transporter activity"/>
    <property type="evidence" value="ECO:0007669"/>
    <property type="project" value="InterPro"/>
</dbReference>
<proteinExistence type="inferred from homology"/>
<dbReference type="GO" id="GO:0015798">
    <property type="term" value="P:myo-inositol transport"/>
    <property type="evidence" value="ECO:0007669"/>
    <property type="project" value="UniProtKB-ARBA"/>
</dbReference>
<feature type="transmembrane region" description="Helical" evidence="8">
    <location>
        <begin position="445"/>
        <end position="467"/>
    </location>
</feature>
<feature type="transmembrane region" description="Helical" evidence="8">
    <location>
        <begin position="169"/>
        <end position="187"/>
    </location>
</feature>
<dbReference type="NCBIfam" id="TIGR00879">
    <property type="entry name" value="SP"/>
    <property type="match status" value="1"/>
</dbReference>
<evidence type="ECO:0000256" key="7">
    <source>
        <dbReference type="RuleBase" id="RU003346"/>
    </source>
</evidence>
<dbReference type="AlphaFoldDB" id="A0A0P1KVA0"/>
<evidence type="ECO:0000256" key="2">
    <source>
        <dbReference type="ARBA" id="ARBA00010992"/>
    </source>
</evidence>
<dbReference type="PANTHER" id="PTHR48020:SF9">
    <property type="entry name" value="MAJOR FACILITATOR SUPERFAMILY (MFS) PROFILE DOMAIN-CONTAINING PROTEIN"/>
    <property type="match status" value="1"/>
</dbReference>
<evidence type="ECO:0000256" key="1">
    <source>
        <dbReference type="ARBA" id="ARBA00004141"/>
    </source>
</evidence>
<reference evidence="11" key="1">
    <citation type="submission" date="2015-10" db="EMBL/GenBank/DDBJ databases">
        <authorList>
            <person name="Devillers H."/>
        </authorList>
    </citation>
    <scope>NUCLEOTIDE SEQUENCE [LARGE SCALE GENOMIC DNA]</scope>
</reference>
<dbReference type="OrthoDB" id="6339427at2759"/>
<keyword evidence="4 8" id="KW-0812">Transmembrane</keyword>
<evidence type="ECO:0000256" key="5">
    <source>
        <dbReference type="ARBA" id="ARBA00022989"/>
    </source>
</evidence>
<dbReference type="PRINTS" id="PR00171">
    <property type="entry name" value="SUGRTRNSPORT"/>
</dbReference>
<keyword evidence="11" id="KW-1185">Reference proteome</keyword>
<dbReference type="Proteomes" id="UP000236544">
    <property type="component" value="Unassembled WGS sequence"/>
</dbReference>
<dbReference type="InterPro" id="IPR050814">
    <property type="entry name" value="Myo-inositol_Transporter"/>
</dbReference>
<dbReference type="PROSITE" id="PS50850">
    <property type="entry name" value="MFS"/>
    <property type="match status" value="1"/>
</dbReference>
<accession>A0A0P1KVA0</accession>
<protein>
    <submittedName>
        <fullName evidence="10">LAQU0S13e02366g1_1</fullName>
    </submittedName>
</protein>
<evidence type="ECO:0000259" key="9">
    <source>
        <dbReference type="PROSITE" id="PS50850"/>
    </source>
</evidence>
<dbReference type="EMBL" id="LN890566">
    <property type="protein sequence ID" value="CUS24059.1"/>
    <property type="molecule type" value="Genomic_DNA"/>
</dbReference>
<gene>
    <name evidence="10" type="ORF">LAQU0_S13e02366g</name>
</gene>
<feature type="transmembrane region" description="Helical" evidence="8">
    <location>
        <begin position="255"/>
        <end position="276"/>
    </location>
</feature>
<evidence type="ECO:0000256" key="6">
    <source>
        <dbReference type="ARBA" id="ARBA00023136"/>
    </source>
</evidence>
<dbReference type="InterPro" id="IPR005829">
    <property type="entry name" value="Sugar_transporter_CS"/>
</dbReference>
<dbReference type="SUPFAM" id="SSF103473">
    <property type="entry name" value="MFS general substrate transporter"/>
    <property type="match status" value="1"/>
</dbReference>
<feature type="transmembrane region" description="Helical" evidence="8">
    <location>
        <begin position="226"/>
        <end position="249"/>
    </location>
</feature>
<keyword evidence="6 8" id="KW-0472">Membrane</keyword>
<dbReference type="Pfam" id="PF00083">
    <property type="entry name" value="Sugar_tr"/>
    <property type="match status" value="1"/>
</dbReference>
<dbReference type="PROSITE" id="PS00216">
    <property type="entry name" value="SUGAR_TRANSPORT_1"/>
    <property type="match status" value="1"/>
</dbReference>
<dbReference type="InterPro" id="IPR005828">
    <property type="entry name" value="MFS_sugar_transport-like"/>
</dbReference>
<keyword evidence="5 8" id="KW-1133">Transmembrane helix</keyword>
<dbReference type="Gene3D" id="1.20.1250.20">
    <property type="entry name" value="MFS general substrate transporter like domains"/>
    <property type="match status" value="1"/>
</dbReference>
<evidence type="ECO:0000256" key="3">
    <source>
        <dbReference type="ARBA" id="ARBA00022448"/>
    </source>
</evidence>
<dbReference type="PROSITE" id="PS00217">
    <property type="entry name" value="SUGAR_TRANSPORT_2"/>
    <property type="match status" value="1"/>
</dbReference>
<comment type="subcellular location">
    <subcellularLocation>
        <location evidence="1">Membrane</location>
        <topology evidence="1">Multi-pass membrane protein</topology>
    </subcellularLocation>
</comment>
<dbReference type="InterPro" id="IPR036259">
    <property type="entry name" value="MFS_trans_sf"/>
</dbReference>
<evidence type="ECO:0000256" key="8">
    <source>
        <dbReference type="SAM" id="Phobius"/>
    </source>
</evidence>
<sequence>MSSASRSIELNSINNLSQDELKHVIKHDEDVFVDPSAAKIDIEQDTEKAHSVLNRQFNLDAEVAELNELGDSFKHERSLWKRMCSLDLGFEFEDKRYMVYMLGAFASAAGILSGIDQSIISGASIGMNKALKLTSHEASMVSSLMPLGAMAGSVIMSPLNEWFGRKTSIMISCIWYTIGAILCAASTNHHLMYAGRFILGVGVGIEGGCVGIYVSESVPSTVRGNLVSMYQFNIALGELFGYIVGVIFFDVHGGWRFMVGSSLVFSTILLVGMFFLPESPRWLVHKGRVGEGWNVWKRLRDVNQDLNNLEFLEMRHAAAQDKELRANESRFQAWFDLIRIPRNRRALIYAVMMVSLGQLTGINAIMYYMSTLMGQIGFSEKRSVAMSMVGGAALLLGTIPAILYMDRFGRRTWANTIVLFTVGLVLVGVGYQINRDTNLPAAEGVYLTGQILYNMAFGSYSALTWVLPSESFSLATRSVGMTVCSTMLYLWSWTVTYNFDRMQKAMTYTGLTLGFYGGIAIVIGIPYQLLFMPETKNKTLEEIDDIFSRPTMDIVRENAVNVKRRFARVFRR</sequence>
<feature type="domain" description="Major facilitator superfamily (MFS) profile" evidence="9">
    <location>
        <begin position="102"/>
        <end position="536"/>
    </location>
</feature>
<dbReference type="InterPro" id="IPR020846">
    <property type="entry name" value="MFS_dom"/>
</dbReference>
<feature type="transmembrane region" description="Helical" evidence="8">
    <location>
        <begin position="346"/>
        <end position="369"/>
    </location>
</feature>
<feature type="transmembrane region" description="Helical" evidence="8">
    <location>
        <begin position="97"/>
        <end position="120"/>
    </location>
</feature>
<name>A0A0P1KVA0_9SACH</name>
<dbReference type="GO" id="GO:0016020">
    <property type="term" value="C:membrane"/>
    <property type="evidence" value="ECO:0007669"/>
    <property type="project" value="UniProtKB-SubCell"/>
</dbReference>
<organism evidence="10 11">
    <name type="scientific">Lachancea quebecensis</name>
    <dbReference type="NCBI Taxonomy" id="1654605"/>
    <lineage>
        <taxon>Eukaryota</taxon>
        <taxon>Fungi</taxon>
        <taxon>Dikarya</taxon>
        <taxon>Ascomycota</taxon>
        <taxon>Saccharomycotina</taxon>
        <taxon>Saccharomycetes</taxon>
        <taxon>Saccharomycetales</taxon>
        <taxon>Saccharomycetaceae</taxon>
        <taxon>Lachancea</taxon>
    </lineage>
</organism>
<feature type="transmembrane region" description="Helical" evidence="8">
    <location>
        <begin position="193"/>
        <end position="214"/>
    </location>
</feature>
<feature type="transmembrane region" description="Helical" evidence="8">
    <location>
        <begin position="140"/>
        <end position="157"/>
    </location>
</feature>
<evidence type="ECO:0000313" key="10">
    <source>
        <dbReference type="EMBL" id="CUS24059.1"/>
    </source>
</evidence>
<feature type="transmembrane region" description="Helical" evidence="8">
    <location>
        <begin position="474"/>
        <end position="493"/>
    </location>
</feature>
<dbReference type="FunFam" id="1.20.1250.20:FF:000134">
    <property type="entry name" value="MFS sugar transporter protein"/>
    <property type="match status" value="1"/>
</dbReference>
<evidence type="ECO:0000313" key="11">
    <source>
        <dbReference type="Proteomes" id="UP000236544"/>
    </source>
</evidence>
<dbReference type="InterPro" id="IPR003663">
    <property type="entry name" value="Sugar/inositol_transpt"/>
</dbReference>
<evidence type="ECO:0000256" key="4">
    <source>
        <dbReference type="ARBA" id="ARBA00022692"/>
    </source>
</evidence>
<feature type="transmembrane region" description="Helical" evidence="8">
    <location>
        <begin position="412"/>
        <end position="433"/>
    </location>
</feature>
<dbReference type="PANTHER" id="PTHR48020">
    <property type="entry name" value="PROTON MYO-INOSITOL COTRANSPORTER"/>
    <property type="match status" value="1"/>
</dbReference>